<accession>A0A7G9RV38</accession>
<name>A0A7G9RV38_9BURK</name>
<evidence type="ECO:0000256" key="3">
    <source>
        <dbReference type="ARBA" id="ARBA00012098"/>
    </source>
</evidence>
<evidence type="ECO:0000256" key="5">
    <source>
        <dbReference type="ARBA" id="ARBA00029758"/>
    </source>
</evidence>
<comment type="function">
    <text evidence="2">Catalyzes the epimerization of the C3' and C5'positions of dTDP-6-deoxy-D-xylo-4-hexulose, forming dTDP-6-deoxy-L-lyxo-4-hexulose.</text>
</comment>
<evidence type="ECO:0000256" key="7">
    <source>
        <dbReference type="ARBA" id="ARBA00033311"/>
    </source>
</evidence>
<dbReference type="SUPFAM" id="SSF51182">
    <property type="entry name" value="RmlC-like cupins"/>
    <property type="match status" value="1"/>
</dbReference>
<dbReference type="GO" id="GO:0000271">
    <property type="term" value="P:polysaccharide biosynthetic process"/>
    <property type="evidence" value="ECO:0007669"/>
    <property type="project" value="TreeGrafter"/>
</dbReference>
<reference evidence="9 10" key="1">
    <citation type="submission" date="2020-08" db="EMBL/GenBank/DDBJ databases">
        <title>Genome sequence of Diaphorobacter ruginosibacter DSM 27467T.</title>
        <authorList>
            <person name="Hyun D.-W."/>
            <person name="Bae J.-W."/>
        </authorList>
    </citation>
    <scope>NUCLEOTIDE SEQUENCE [LARGE SCALE GENOMIC DNA]</scope>
    <source>
        <strain evidence="9 10">DSM 27467</strain>
    </source>
</reference>
<dbReference type="KEGG" id="drg:H9K76_05590"/>
<feature type="site" description="Participates in a stacking interaction with the thymidine ring of dTDP-4-oxo-6-deoxyglucose" evidence="8">
    <location>
        <position position="159"/>
    </location>
</feature>
<dbReference type="GO" id="GO:0005829">
    <property type="term" value="C:cytosol"/>
    <property type="evidence" value="ECO:0007669"/>
    <property type="project" value="TreeGrafter"/>
</dbReference>
<protein>
    <recommendedName>
        <fullName evidence="4">dTDP-4-dehydrorhamnose 3,5-epimerase</fullName>
        <ecNumber evidence="3">5.1.3.13</ecNumber>
    </recommendedName>
    <alternativeName>
        <fullName evidence="6">Thymidine diphospho-4-keto-rhamnose 3,5-epimerase</fullName>
    </alternativeName>
    <alternativeName>
        <fullName evidence="5">dTDP-4-keto-6-deoxyglucose 3,5-epimerase</fullName>
    </alternativeName>
    <alternativeName>
        <fullName evidence="7">dTDP-6-deoxy-D-xylo-4-hexulose 3,5-epimerase</fullName>
    </alternativeName>
</protein>
<dbReference type="GO" id="GO:0008830">
    <property type="term" value="F:dTDP-4-dehydrorhamnose 3,5-epimerase activity"/>
    <property type="evidence" value="ECO:0007669"/>
    <property type="project" value="UniProtKB-EC"/>
</dbReference>
<dbReference type="EMBL" id="CP060714">
    <property type="protein sequence ID" value="QNN59463.1"/>
    <property type="molecule type" value="Genomic_DNA"/>
</dbReference>
<organism evidence="9 10">
    <name type="scientific">Diaphorobacter ruginosibacter</name>
    <dbReference type="NCBI Taxonomy" id="1715720"/>
    <lineage>
        <taxon>Bacteria</taxon>
        <taxon>Pseudomonadati</taxon>
        <taxon>Pseudomonadota</taxon>
        <taxon>Betaproteobacteria</taxon>
        <taxon>Burkholderiales</taxon>
        <taxon>Comamonadaceae</taxon>
        <taxon>Diaphorobacter</taxon>
    </lineage>
</organism>
<evidence type="ECO:0000256" key="4">
    <source>
        <dbReference type="ARBA" id="ARBA00019595"/>
    </source>
</evidence>
<dbReference type="Gene3D" id="2.60.120.10">
    <property type="entry name" value="Jelly Rolls"/>
    <property type="match status" value="1"/>
</dbReference>
<dbReference type="Pfam" id="PF00908">
    <property type="entry name" value="dTDP_sugar_isom"/>
    <property type="match status" value="1"/>
</dbReference>
<dbReference type="AlphaFoldDB" id="A0A7G9RV38"/>
<dbReference type="EC" id="5.1.3.13" evidence="3"/>
<dbReference type="InterPro" id="IPR000888">
    <property type="entry name" value="RmlC-like"/>
</dbReference>
<evidence type="ECO:0000256" key="2">
    <source>
        <dbReference type="ARBA" id="ARBA00001997"/>
    </source>
</evidence>
<comment type="catalytic activity">
    <reaction evidence="1">
        <text>dTDP-4-dehydro-6-deoxy-alpha-D-glucose = dTDP-4-dehydro-beta-L-rhamnose</text>
        <dbReference type="Rhea" id="RHEA:16969"/>
        <dbReference type="ChEBI" id="CHEBI:57649"/>
        <dbReference type="ChEBI" id="CHEBI:62830"/>
        <dbReference type="EC" id="5.1.3.13"/>
    </reaction>
</comment>
<gene>
    <name evidence="9" type="ORF">H9K76_05590</name>
</gene>
<evidence type="ECO:0000256" key="8">
    <source>
        <dbReference type="PIRSR" id="PIRSR600888-3"/>
    </source>
</evidence>
<evidence type="ECO:0000256" key="1">
    <source>
        <dbReference type="ARBA" id="ARBA00001298"/>
    </source>
</evidence>
<dbReference type="PANTHER" id="PTHR21047">
    <property type="entry name" value="DTDP-6-DEOXY-D-GLUCOSE-3,5 EPIMERASE"/>
    <property type="match status" value="1"/>
</dbReference>
<evidence type="ECO:0000313" key="10">
    <source>
        <dbReference type="Proteomes" id="UP000515811"/>
    </source>
</evidence>
<dbReference type="PANTHER" id="PTHR21047:SF2">
    <property type="entry name" value="THYMIDINE DIPHOSPHO-4-KETO-RHAMNOSE 3,5-EPIMERASE"/>
    <property type="match status" value="1"/>
</dbReference>
<keyword evidence="10" id="KW-1185">Reference proteome</keyword>
<sequence>MKGPDANDVAEWRFSGSKDRQTTYANWDLAPGPGIDGVLVKQITNVLTDDGTLTEIYRQDWKLDNLPVEQVFQKIISPGGISAWHAHRKATDRLFCGYGRIKVVLYDARRQSPTVGQLSVHRLALERPALLVVPPGVWHGVQAVSDTPAIVVNAVDIAYSYEDPDHWRLPSDAAEIPFRFTHRN</sequence>
<dbReference type="Proteomes" id="UP000515811">
    <property type="component" value="Chromosome"/>
</dbReference>
<proteinExistence type="predicted"/>
<dbReference type="InterPro" id="IPR014710">
    <property type="entry name" value="RmlC-like_jellyroll"/>
</dbReference>
<dbReference type="InterPro" id="IPR011051">
    <property type="entry name" value="RmlC_Cupin_sf"/>
</dbReference>
<evidence type="ECO:0000256" key="6">
    <source>
        <dbReference type="ARBA" id="ARBA00031424"/>
    </source>
</evidence>
<evidence type="ECO:0000313" key="9">
    <source>
        <dbReference type="EMBL" id="QNN59463.1"/>
    </source>
</evidence>